<dbReference type="EMBL" id="JASCZI010060429">
    <property type="protein sequence ID" value="MED6131094.1"/>
    <property type="molecule type" value="Genomic_DNA"/>
</dbReference>
<accession>A0ABU6S4A6</accession>
<name>A0ABU6S4A6_9FABA</name>
<keyword evidence="2" id="KW-1185">Reference proteome</keyword>
<evidence type="ECO:0000313" key="2">
    <source>
        <dbReference type="Proteomes" id="UP001341840"/>
    </source>
</evidence>
<reference evidence="1 2" key="1">
    <citation type="journal article" date="2023" name="Plants (Basel)">
        <title>Bridging the Gap: Combining Genomics and Transcriptomics Approaches to Understand Stylosanthes scabra, an Orphan Legume from the Brazilian Caatinga.</title>
        <authorList>
            <person name="Ferreira-Neto J.R.C."/>
            <person name="da Silva M.D."/>
            <person name="Binneck E."/>
            <person name="de Melo N.F."/>
            <person name="da Silva R.H."/>
            <person name="de Melo A.L.T.M."/>
            <person name="Pandolfi V."/>
            <person name="Bustamante F.O."/>
            <person name="Brasileiro-Vidal A.C."/>
            <person name="Benko-Iseppon A.M."/>
        </authorList>
    </citation>
    <scope>NUCLEOTIDE SEQUENCE [LARGE SCALE GENOMIC DNA]</scope>
    <source>
        <tissue evidence="1">Leaves</tissue>
    </source>
</reference>
<protein>
    <submittedName>
        <fullName evidence="1">Uncharacterized protein</fullName>
    </submittedName>
</protein>
<evidence type="ECO:0000313" key="1">
    <source>
        <dbReference type="EMBL" id="MED6131094.1"/>
    </source>
</evidence>
<dbReference type="Proteomes" id="UP001341840">
    <property type="component" value="Unassembled WGS sequence"/>
</dbReference>
<comment type="caution">
    <text evidence="1">The sequence shown here is derived from an EMBL/GenBank/DDBJ whole genome shotgun (WGS) entry which is preliminary data.</text>
</comment>
<proteinExistence type="predicted"/>
<organism evidence="1 2">
    <name type="scientific">Stylosanthes scabra</name>
    <dbReference type="NCBI Taxonomy" id="79078"/>
    <lineage>
        <taxon>Eukaryota</taxon>
        <taxon>Viridiplantae</taxon>
        <taxon>Streptophyta</taxon>
        <taxon>Embryophyta</taxon>
        <taxon>Tracheophyta</taxon>
        <taxon>Spermatophyta</taxon>
        <taxon>Magnoliopsida</taxon>
        <taxon>eudicotyledons</taxon>
        <taxon>Gunneridae</taxon>
        <taxon>Pentapetalae</taxon>
        <taxon>rosids</taxon>
        <taxon>fabids</taxon>
        <taxon>Fabales</taxon>
        <taxon>Fabaceae</taxon>
        <taxon>Papilionoideae</taxon>
        <taxon>50 kb inversion clade</taxon>
        <taxon>dalbergioids sensu lato</taxon>
        <taxon>Dalbergieae</taxon>
        <taxon>Pterocarpus clade</taxon>
        <taxon>Stylosanthes</taxon>
    </lineage>
</organism>
<gene>
    <name evidence="1" type="ORF">PIB30_006715</name>
</gene>
<sequence>MADQGRVQMIRDPEINRLDEHHHIVRAEEFQTPRCLATRGVVHTEPPPDCLVECIQEAGFRGPYSCASSSTMRQWSQHWLRGGDRRRIVSISHGARSRSRCRD</sequence>